<dbReference type="Gene3D" id="1.10.510.10">
    <property type="entry name" value="Transferase(Phosphotransferase) domain 1"/>
    <property type="match status" value="1"/>
</dbReference>
<keyword evidence="7 9" id="KW-0472">Membrane</keyword>
<evidence type="ECO:0000256" key="4">
    <source>
        <dbReference type="ARBA" id="ARBA00022777"/>
    </source>
</evidence>
<keyword evidence="6 9" id="KW-1133">Transmembrane helix</keyword>
<keyword evidence="1" id="KW-0808">Transferase</keyword>
<dbReference type="PANTHER" id="PTHR22618:SF2">
    <property type="entry name" value="PROTEIN O-MANNOSE KINASE"/>
    <property type="match status" value="1"/>
</dbReference>
<keyword evidence="3" id="KW-0547">Nucleotide-binding</keyword>
<keyword evidence="2 9" id="KW-0812">Transmembrane</keyword>
<evidence type="ECO:0000256" key="1">
    <source>
        <dbReference type="ARBA" id="ARBA00022679"/>
    </source>
</evidence>
<evidence type="ECO:0000256" key="5">
    <source>
        <dbReference type="ARBA" id="ARBA00022840"/>
    </source>
</evidence>
<evidence type="ECO:0000313" key="10">
    <source>
        <dbReference type="EMBL" id="KAH7640860.1"/>
    </source>
</evidence>
<feature type="transmembrane region" description="Helical" evidence="9">
    <location>
        <begin position="6"/>
        <end position="25"/>
    </location>
</feature>
<dbReference type="GO" id="GO:0016773">
    <property type="term" value="F:phosphotransferase activity, alcohol group as acceptor"/>
    <property type="evidence" value="ECO:0007669"/>
    <property type="project" value="TreeGrafter"/>
</dbReference>
<sequence>MALKFFTFSCLVILIILFYVVNFQFKTKCSTGQFRLYNGCYSYLDCNDVKQMNPIRILARGTVKNVWLVEWNHQPLVMSTLTMSVYKEDFQANIENLLRFRMNKNPFIIELIGNCGQSIFTPYYPLGDMNNLRRILAIRKSNFNNRLLYCIEYVKILQFLHQNSMVMCDSNDLTKTLSQYLITDDDDDDDRLIIMNDLDALPNTNHGPIKCGHRPIVGDFVAPEQRYPNTYDDGYDHKTDIWKVPDVCHWIIKDDDDDDDQLRKLKITLFQQRLLDWIHQKCKSPKSIERPEAMEIVKFYKFILSLSK</sequence>
<organism evidence="10">
    <name type="scientific">Dermatophagoides farinae</name>
    <name type="common">American house dust mite</name>
    <dbReference type="NCBI Taxonomy" id="6954"/>
    <lineage>
        <taxon>Eukaryota</taxon>
        <taxon>Metazoa</taxon>
        <taxon>Ecdysozoa</taxon>
        <taxon>Arthropoda</taxon>
        <taxon>Chelicerata</taxon>
        <taxon>Arachnida</taxon>
        <taxon>Acari</taxon>
        <taxon>Acariformes</taxon>
        <taxon>Sarcoptiformes</taxon>
        <taxon>Astigmata</taxon>
        <taxon>Psoroptidia</taxon>
        <taxon>Analgoidea</taxon>
        <taxon>Pyroglyphidae</taxon>
        <taxon>Dermatophagoidinae</taxon>
        <taxon>Dermatophagoides</taxon>
    </lineage>
</organism>
<dbReference type="InterPro" id="IPR011009">
    <property type="entry name" value="Kinase-like_dom_sf"/>
</dbReference>
<dbReference type="GO" id="GO:0006493">
    <property type="term" value="P:protein O-linked glycosylation"/>
    <property type="evidence" value="ECO:0007669"/>
    <property type="project" value="InterPro"/>
</dbReference>
<evidence type="ECO:0000256" key="7">
    <source>
        <dbReference type="ARBA" id="ARBA00023136"/>
    </source>
</evidence>
<dbReference type="SUPFAM" id="SSF56112">
    <property type="entry name" value="Protein kinase-like (PK-like)"/>
    <property type="match status" value="1"/>
</dbReference>
<dbReference type="Proteomes" id="UP000828236">
    <property type="component" value="Unassembled WGS sequence"/>
</dbReference>
<dbReference type="OrthoDB" id="4062651at2759"/>
<protein>
    <recommendedName>
        <fullName evidence="11">Protein kinase domain-containing protein</fullName>
    </recommendedName>
</protein>
<reference evidence="10" key="1">
    <citation type="submission" date="2020-06" db="EMBL/GenBank/DDBJ databases">
        <authorList>
            <person name="Ji K."/>
            <person name="Li J."/>
        </authorList>
    </citation>
    <scope>NUCLEOTIDE SEQUENCE</scope>
    <source>
        <strain evidence="10">JKM2019</strain>
        <tissue evidence="10">Whole body</tissue>
    </source>
</reference>
<evidence type="ECO:0000256" key="2">
    <source>
        <dbReference type="ARBA" id="ARBA00022692"/>
    </source>
</evidence>
<evidence type="ECO:0000256" key="6">
    <source>
        <dbReference type="ARBA" id="ARBA00022989"/>
    </source>
</evidence>
<comment type="caution">
    <text evidence="10">The sequence shown here is derived from an EMBL/GenBank/DDBJ whole genome shotgun (WGS) entry which is preliminary data.</text>
</comment>
<reference evidence="10" key="2">
    <citation type="journal article" date="2021" name="World Allergy Organ. J.">
        <title>Chromosome-level assembly of Dermatophagoides farinae genome and transcriptome reveals two novel allergens Der f 37 and Der f 39.</title>
        <authorList>
            <person name="Chen J."/>
            <person name="Cai Z."/>
            <person name="Fan D."/>
            <person name="Hu J."/>
            <person name="Hou Y."/>
            <person name="He Y."/>
            <person name="Zhang Z."/>
            <person name="Zhao Z."/>
            <person name="Gao P."/>
            <person name="Hu W."/>
            <person name="Sun J."/>
            <person name="Li J."/>
            <person name="Ji K."/>
        </authorList>
    </citation>
    <scope>NUCLEOTIDE SEQUENCE</scope>
    <source>
        <strain evidence="10">JKM2019</strain>
    </source>
</reference>
<evidence type="ECO:0000256" key="9">
    <source>
        <dbReference type="SAM" id="Phobius"/>
    </source>
</evidence>
<evidence type="ECO:0000256" key="8">
    <source>
        <dbReference type="ARBA" id="ARBA00037847"/>
    </source>
</evidence>
<dbReference type="AlphaFoldDB" id="A0A9D4NX48"/>
<dbReference type="InterPro" id="IPR039318">
    <property type="entry name" value="POMK"/>
</dbReference>
<evidence type="ECO:0000256" key="3">
    <source>
        <dbReference type="ARBA" id="ARBA00022741"/>
    </source>
</evidence>
<keyword evidence="4" id="KW-0418">Kinase</keyword>
<evidence type="ECO:0008006" key="11">
    <source>
        <dbReference type="Google" id="ProtNLM"/>
    </source>
</evidence>
<keyword evidence="5" id="KW-0067">ATP-binding</keyword>
<dbReference type="GO" id="GO:0019200">
    <property type="term" value="F:carbohydrate kinase activity"/>
    <property type="evidence" value="ECO:0007669"/>
    <property type="project" value="InterPro"/>
</dbReference>
<name>A0A9D4NX48_DERFA</name>
<dbReference type="PANTHER" id="PTHR22618">
    <property type="entry name" value="PROTEIN O-MANNOSE KINASE"/>
    <property type="match status" value="1"/>
</dbReference>
<dbReference type="GO" id="GO:0005789">
    <property type="term" value="C:endoplasmic reticulum membrane"/>
    <property type="evidence" value="ECO:0007669"/>
    <property type="project" value="TreeGrafter"/>
</dbReference>
<proteinExistence type="predicted"/>
<dbReference type="EMBL" id="SDOV01000005">
    <property type="protein sequence ID" value="KAH7640860.1"/>
    <property type="molecule type" value="Genomic_DNA"/>
</dbReference>
<comment type="subcellular location">
    <subcellularLocation>
        <location evidence="8">Endomembrane system</location>
        <topology evidence="8">Single-pass membrane protein</topology>
    </subcellularLocation>
</comment>
<dbReference type="GO" id="GO:0005524">
    <property type="term" value="F:ATP binding"/>
    <property type="evidence" value="ECO:0007669"/>
    <property type="project" value="UniProtKB-KW"/>
</dbReference>
<gene>
    <name evidence="10" type="ORF">HUG17_8329</name>
</gene>
<accession>A0A9D4NX48</accession>